<sequence length="113" mass="12619">FLLPPFCLHLQTDSPAIDLTPKFQTNRYSDQGYMPDGFTKSHQPVEDVTGAIREQGDSQRSDADSLASHLIAMLGEDAKERQQWRRQVLKAVENVLSFGSFEPSLAFGVCVSF</sequence>
<evidence type="ECO:0000313" key="2">
    <source>
        <dbReference type="Proteomes" id="UP000230066"/>
    </source>
</evidence>
<protein>
    <submittedName>
        <fullName evidence="1">Uncharacterized protein</fullName>
    </submittedName>
</protein>
<dbReference type="AlphaFoldDB" id="A0A4E0RLQ4"/>
<reference evidence="1" key="1">
    <citation type="submission" date="2019-03" db="EMBL/GenBank/DDBJ databases">
        <title>Improved annotation for the trematode Fasciola hepatica.</title>
        <authorList>
            <person name="Choi Y.-J."/>
            <person name="Martin J."/>
            <person name="Mitreva M."/>
        </authorList>
    </citation>
    <scope>NUCLEOTIDE SEQUENCE [LARGE SCALE GENOMIC DNA]</scope>
</reference>
<feature type="non-terminal residue" evidence="1">
    <location>
        <position position="1"/>
    </location>
</feature>
<gene>
    <name evidence="1" type="ORF">D915_011229</name>
</gene>
<accession>A0A4E0RLQ4</accession>
<proteinExistence type="predicted"/>
<keyword evidence="2" id="KW-1185">Reference proteome</keyword>
<name>A0A4E0RLQ4_FASHE</name>
<dbReference type="EMBL" id="JXXN02021974">
    <property type="protein sequence ID" value="THD17942.1"/>
    <property type="molecule type" value="Genomic_DNA"/>
</dbReference>
<comment type="caution">
    <text evidence="1">The sequence shown here is derived from an EMBL/GenBank/DDBJ whole genome shotgun (WGS) entry which is preliminary data.</text>
</comment>
<organism evidence="1 2">
    <name type="scientific">Fasciola hepatica</name>
    <name type="common">Liver fluke</name>
    <dbReference type="NCBI Taxonomy" id="6192"/>
    <lineage>
        <taxon>Eukaryota</taxon>
        <taxon>Metazoa</taxon>
        <taxon>Spiralia</taxon>
        <taxon>Lophotrochozoa</taxon>
        <taxon>Platyhelminthes</taxon>
        <taxon>Trematoda</taxon>
        <taxon>Digenea</taxon>
        <taxon>Plagiorchiida</taxon>
        <taxon>Echinostomata</taxon>
        <taxon>Echinostomatoidea</taxon>
        <taxon>Fasciolidae</taxon>
        <taxon>Fasciola</taxon>
    </lineage>
</organism>
<dbReference type="Proteomes" id="UP000230066">
    <property type="component" value="Unassembled WGS sequence"/>
</dbReference>
<evidence type="ECO:0000313" key="1">
    <source>
        <dbReference type="EMBL" id="THD17942.1"/>
    </source>
</evidence>